<dbReference type="EC" id="2.7.1.15" evidence="12"/>
<keyword evidence="11 12" id="KW-0119">Carbohydrate metabolism</keyword>
<accession>A0A6J2FIW8</accession>
<dbReference type="HAMAP" id="MF_01987">
    <property type="entry name" value="Ribokinase"/>
    <property type="match status" value="1"/>
</dbReference>
<dbReference type="PANTHER" id="PTHR10584:SF166">
    <property type="entry name" value="RIBOKINASE"/>
    <property type="match status" value="1"/>
</dbReference>
<evidence type="ECO:0000256" key="5">
    <source>
        <dbReference type="ARBA" id="ARBA00022741"/>
    </source>
</evidence>
<name>A0A6J2FIW8_ZALCA</name>
<dbReference type="GO" id="GO:0019303">
    <property type="term" value="P:D-ribose catabolic process"/>
    <property type="evidence" value="ECO:0007669"/>
    <property type="project" value="UniProtKB-UniRule"/>
</dbReference>
<keyword evidence="3 12" id="KW-0808">Transferase</keyword>
<keyword evidence="4 12" id="KW-0479">Metal-binding</keyword>
<feature type="binding site" evidence="12">
    <location>
        <begin position="25"/>
        <end position="27"/>
    </location>
    <ligand>
        <name>substrate</name>
    </ligand>
</feature>
<dbReference type="GO" id="GO:0046872">
    <property type="term" value="F:metal ion binding"/>
    <property type="evidence" value="ECO:0007669"/>
    <property type="project" value="UniProtKB-KW"/>
</dbReference>
<dbReference type="GO" id="GO:0006098">
    <property type="term" value="P:pentose-phosphate shunt"/>
    <property type="evidence" value="ECO:0007669"/>
    <property type="project" value="UniProtKB-ARBA"/>
</dbReference>
<dbReference type="PRINTS" id="PR00990">
    <property type="entry name" value="RIBOKINASE"/>
</dbReference>
<dbReference type="AlphaFoldDB" id="A0A6J2FIW8"/>
<dbReference type="GeneID" id="113938637"/>
<sequence length="350" mass="37902">MAASGEPGRQWQEEVAAVVVVGSCMTDLVSLTSRLPKTGETIHGHKFFIGFGGKGANQCVQAARLGAKTSMVCKVGKDSFGKDYIENLKQNDISTEFTYQTQDAATGTASIIVNNEGQNIIVIVAGANLLLNTEDLREAARTISRAKVMICQLEITPETSLEALTMAHSNGVKTLFNPAPAVADLDPRFYTLSDVFCCNETEAEILTGLAVGSPADAGQAAQVLVERGCHVVIVTLGAEGCVMLSQTEPVPKHIPTEKVKAVDTTTLSVEVIYSVYLSINISLSDYYILWALVTVLWGLWPSTWLTTQVCPWKKCSRDPISSRRSVSGPQEHSLLIHTKKTCHLICFDCY</sequence>
<comment type="cofactor">
    <cofactor evidence="12">
        <name>Mg(2+)</name>
        <dbReference type="ChEBI" id="CHEBI:18420"/>
    </cofactor>
    <text evidence="12">Requires a divalent cation, most likely magnesium in vivo, as an electrophilic catalyst to aid phosphoryl group transfer. It is the chelate of the metal and the nucleotide that is the actual substrate.</text>
</comment>
<feature type="binding site" evidence="12">
    <location>
        <begin position="53"/>
        <end position="57"/>
    </location>
    <ligand>
        <name>substrate</name>
    </ligand>
</feature>
<comment type="function">
    <text evidence="12">Catalyzes the phosphorylation of ribose at O-5 in a reaction requiring ATP and magnesium. The resulting D-ribose-5-phosphate can then be used either for sythesis of nucleotides, histidine, and tryptophan, or as a component of the pentose phosphate pathway.</text>
</comment>
<evidence type="ECO:0000256" key="2">
    <source>
        <dbReference type="ARBA" id="ARBA00022490"/>
    </source>
</evidence>
<dbReference type="Pfam" id="PF00294">
    <property type="entry name" value="PfkB"/>
    <property type="match status" value="1"/>
</dbReference>
<evidence type="ECO:0000256" key="10">
    <source>
        <dbReference type="ARBA" id="ARBA00023242"/>
    </source>
</evidence>
<evidence type="ECO:0000256" key="1">
    <source>
        <dbReference type="ARBA" id="ARBA00016943"/>
    </source>
</evidence>
<comment type="pathway">
    <text evidence="12">Carbohydrate metabolism; D-ribose degradation; D-ribose 5-phosphate from beta-D-ribopyranose: step 2/2.</text>
</comment>
<dbReference type="CDD" id="cd01174">
    <property type="entry name" value="ribokinase"/>
    <property type="match status" value="1"/>
</dbReference>
<feature type="binding site" evidence="12">
    <location>
        <position position="298"/>
    </location>
    <ligand>
        <name>K(+)</name>
        <dbReference type="ChEBI" id="CHEBI:29103"/>
    </ligand>
</feature>
<proteinExistence type="inferred from homology"/>
<keyword evidence="8 12" id="KW-0460">Magnesium</keyword>
<dbReference type="SUPFAM" id="SSF53613">
    <property type="entry name" value="Ribokinase-like"/>
    <property type="match status" value="1"/>
</dbReference>
<comment type="subunit">
    <text evidence="12">Homodimer.</text>
</comment>
<evidence type="ECO:0000256" key="4">
    <source>
        <dbReference type="ARBA" id="ARBA00022723"/>
    </source>
</evidence>
<dbReference type="InterPro" id="IPR011611">
    <property type="entry name" value="PfkB_dom"/>
</dbReference>
<dbReference type="GO" id="GO:0005634">
    <property type="term" value="C:nucleus"/>
    <property type="evidence" value="ECO:0007669"/>
    <property type="project" value="UniProtKB-SubCell"/>
</dbReference>
<organism evidence="14 15">
    <name type="scientific">Zalophus californianus</name>
    <name type="common">California sealion</name>
    <dbReference type="NCBI Taxonomy" id="9704"/>
    <lineage>
        <taxon>Eukaryota</taxon>
        <taxon>Metazoa</taxon>
        <taxon>Chordata</taxon>
        <taxon>Craniata</taxon>
        <taxon>Vertebrata</taxon>
        <taxon>Euteleostomi</taxon>
        <taxon>Mammalia</taxon>
        <taxon>Eutheria</taxon>
        <taxon>Laurasiatheria</taxon>
        <taxon>Carnivora</taxon>
        <taxon>Caniformia</taxon>
        <taxon>Pinnipedia</taxon>
        <taxon>Otariidae</taxon>
        <taxon>Zalophus</taxon>
    </lineage>
</organism>
<feature type="binding site" evidence="12">
    <location>
        <position position="263"/>
    </location>
    <ligand>
        <name>K(+)</name>
        <dbReference type="ChEBI" id="CHEBI:29103"/>
    </ligand>
</feature>
<protein>
    <recommendedName>
        <fullName evidence="1 12">Ribokinase</fullName>
        <shortName evidence="12">RK</shortName>
        <ecNumber evidence="12">2.7.1.15</ecNumber>
    </recommendedName>
</protein>
<evidence type="ECO:0000256" key="6">
    <source>
        <dbReference type="ARBA" id="ARBA00022777"/>
    </source>
</evidence>
<dbReference type="GO" id="GO:0004747">
    <property type="term" value="F:ribokinase activity"/>
    <property type="evidence" value="ECO:0007669"/>
    <property type="project" value="UniProtKB-UniRule"/>
</dbReference>
<gene>
    <name evidence="12 15" type="primary">RBKS</name>
</gene>
<feature type="binding site" evidence="12">
    <location>
        <position position="293"/>
    </location>
    <ligand>
        <name>K(+)</name>
        <dbReference type="ChEBI" id="CHEBI:29103"/>
    </ligand>
</feature>
<dbReference type="RefSeq" id="XP_027479948.1">
    <property type="nucleotide sequence ID" value="XM_027624147.1"/>
</dbReference>
<dbReference type="InterPro" id="IPR029056">
    <property type="entry name" value="Ribokinase-like"/>
</dbReference>
<feature type="binding site" evidence="12">
    <location>
        <position position="256"/>
    </location>
    <ligand>
        <name>ATP</name>
        <dbReference type="ChEBI" id="CHEBI:30616"/>
    </ligand>
</feature>
<comment type="subcellular location">
    <subcellularLocation>
        <location evidence="12">Cytoplasm</location>
    </subcellularLocation>
    <subcellularLocation>
        <location evidence="12">Nucleus</location>
    </subcellularLocation>
</comment>
<reference evidence="15" key="1">
    <citation type="submission" date="2025-08" db="UniProtKB">
        <authorList>
            <consortium name="RefSeq"/>
        </authorList>
    </citation>
    <scope>IDENTIFICATION</scope>
    <source>
        <tissue evidence="15">Blood</tissue>
    </source>
</reference>
<evidence type="ECO:0000256" key="9">
    <source>
        <dbReference type="ARBA" id="ARBA00022958"/>
    </source>
</evidence>
<keyword evidence="5 12" id="KW-0547">Nucleotide-binding</keyword>
<dbReference type="PANTHER" id="PTHR10584">
    <property type="entry name" value="SUGAR KINASE"/>
    <property type="match status" value="1"/>
</dbReference>
<dbReference type="InterPro" id="IPR011877">
    <property type="entry name" value="Ribokinase"/>
</dbReference>
<keyword evidence="7 12" id="KW-0067">ATP-binding</keyword>
<evidence type="ECO:0000313" key="15">
    <source>
        <dbReference type="RefSeq" id="XP_027479948.1"/>
    </source>
</evidence>
<keyword evidence="6 12" id="KW-0418">Kinase</keyword>
<feature type="binding site" evidence="12">
    <location>
        <position position="199"/>
    </location>
    <ligand>
        <name>ATP</name>
        <dbReference type="ChEBI" id="CHEBI:30616"/>
    </ligand>
</feature>
<evidence type="ECO:0000313" key="14">
    <source>
        <dbReference type="Proteomes" id="UP000515165"/>
    </source>
</evidence>
<keyword evidence="10 12" id="KW-0539">Nucleus</keyword>
<feature type="binding site" evidence="12">
    <location>
        <position position="154"/>
    </location>
    <ligand>
        <name>substrate</name>
    </ligand>
</feature>
<evidence type="ECO:0000256" key="3">
    <source>
        <dbReference type="ARBA" id="ARBA00022679"/>
    </source>
</evidence>
<dbReference type="OrthoDB" id="415590at2759"/>
<dbReference type="FunFam" id="3.40.1190.20:FF:000022">
    <property type="entry name" value="Ribokinase"/>
    <property type="match status" value="1"/>
</dbReference>
<evidence type="ECO:0000259" key="13">
    <source>
        <dbReference type="Pfam" id="PF00294"/>
    </source>
</evidence>
<feature type="binding site" evidence="12">
    <location>
        <position position="265"/>
    </location>
    <ligand>
        <name>K(+)</name>
        <dbReference type="ChEBI" id="CHEBI:29103"/>
    </ligand>
</feature>
<keyword evidence="2 12" id="KW-0963">Cytoplasm</keyword>
<evidence type="ECO:0000256" key="11">
    <source>
        <dbReference type="ARBA" id="ARBA00023277"/>
    </source>
</evidence>
<keyword evidence="9 12" id="KW-0630">Potassium</keyword>
<comment type="activity regulation">
    <text evidence="12">Activated by a monovalent cation that binds near, but not in, the active site. The most likely occupant of the site in vivo is potassium. Ion binding induces a conformational change that may alter substrate affinity.</text>
</comment>
<feature type="binding site" evidence="12">
    <location>
        <position position="302"/>
    </location>
    <ligand>
        <name>K(+)</name>
        <dbReference type="ChEBI" id="CHEBI:29103"/>
    </ligand>
</feature>
<dbReference type="Gene3D" id="3.40.1190.20">
    <property type="match status" value="1"/>
</dbReference>
<feature type="binding site" evidence="12">
    <location>
        <position position="296"/>
    </location>
    <ligand>
        <name>K(+)</name>
        <dbReference type="ChEBI" id="CHEBI:29103"/>
    </ligand>
</feature>
<evidence type="ECO:0000256" key="12">
    <source>
        <dbReference type="HAMAP-Rule" id="MF_03215"/>
    </source>
</evidence>
<dbReference type="GO" id="GO:0005829">
    <property type="term" value="C:cytosol"/>
    <property type="evidence" value="ECO:0007669"/>
    <property type="project" value="TreeGrafter"/>
</dbReference>
<dbReference type="InterPro" id="IPR002139">
    <property type="entry name" value="Ribo/fructo_kinase"/>
</dbReference>
<evidence type="ECO:0000256" key="7">
    <source>
        <dbReference type="ARBA" id="ARBA00022840"/>
    </source>
</evidence>
<dbReference type="Proteomes" id="UP000515165">
    <property type="component" value="Chromosome 8"/>
</dbReference>
<feature type="binding site" evidence="12">
    <location>
        <begin position="235"/>
        <end position="240"/>
    </location>
    <ligand>
        <name>ATP</name>
        <dbReference type="ChEBI" id="CHEBI:30616"/>
    </ligand>
</feature>
<dbReference type="GO" id="GO:0005524">
    <property type="term" value="F:ATP binding"/>
    <property type="evidence" value="ECO:0007669"/>
    <property type="project" value="UniProtKB-UniRule"/>
</dbReference>
<dbReference type="UniPathway" id="UPA00916">
    <property type="reaction ID" value="UER00889"/>
</dbReference>
<feature type="domain" description="Carbohydrate kinase PfkB" evidence="13">
    <location>
        <begin position="17"/>
        <end position="265"/>
    </location>
</feature>
<comment type="catalytic activity">
    <reaction evidence="12">
        <text>D-ribose + ATP = D-ribose 5-phosphate + ADP + H(+)</text>
        <dbReference type="Rhea" id="RHEA:13697"/>
        <dbReference type="ChEBI" id="CHEBI:15378"/>
        <dbReference type="ChEBI" id="CHEBI:30616"/>
        <dbReference type="ChEBI" id="CHEBI:47013"/>
        <dbReference type="ChEBI" id="CHEBI:78346"/>
        <dbReference type="ChEBI" id="CHEBI:456216"/>
        <dbReference type="EC" id="2.7.1.15"/>
    </reaction>
</comment>
<keyword evidence="14" id="KW-1185">Reference proteome</keyword>
<evidence type="ECO:0000256" key="8">
    <source>
        <dbReference type="ARBA" id="ARBA00022842"/>
    </source>
</evidence>
<dbReference type="CTD" id="64080"/>
<comment type="caution">
    <text evidence="12">Lacks conserved residue(s) required for the propagation of feature annotation.</text>
</comment>
<comment type="similarity">
    <text evidence="12">Belongs to the carbohydrate kinase PfkB family. Ribokinase subfamily.</text>
</comment>
<dbReference type="NCBIfam" id="TIGR02152">
    <property type="entry name" value="D_ribokin_bact"/>
    <property type="match status" value="1"/>
</dbReference>